<dbReference type="Proteomes" id="UP000243359">
    <property type="component" value="Chromosome I"/>
</dbReference>
<evidence type="ECO:0000313" key="3">
    <source>
        <dbReference type="EMBL" id="SDR88009.1"/>
    </source>
</evidence>
<proteinExistence type="predicted"/>
<feature type="region of interest" description="Disordered" evidence="2">
    <location>
        <begin position="346"/>
        <end position="367"/>
    </location>
</feature>
<dbReference type="GO" id="GO:0003677">
    <property type="term" value="F:DNA binding"/>
    <property type="evidence" value="ECO:0007669"/>
    <property type="project" value="InterPro"/>
</dbReference>
<evidence type="ECO:0000256" key="2">
    <source>
        <dbReference type="SAM" id="MobiDB-lite"/>
    </source>
</evidence>
<organism evidence="3 4">
    <name type="scientific">Pseudomonas oryzae</name>
    <dbReference type="NCBI Taxonomy" id="1392877"/>
    <lineage>
        <taxon>Bacteria</taxon>
        <taxon>Pseudomonadati</taxon>
        <taxon>Pseudomonadota</taxon>
        <taxon>Gammaproteobacteria</taxon>
        <taxon>Pseudomonadales</taxon>
        <taxon>Pseudomonadaceae</taxon>
        <taxon>Pseudomonas</taxon>
    </lineage>
</organism>
<dbReference type="EMBL" id="LT629751">
    <property type="protein sequence ID" value="SDR88009.1"/>
    <property type="molecule type" value="Genomic_DNA"/>
</dbReference>
<dbReference type="STRING" id="1392877.SAMN05216221_0554"/>
<dbReference type="InterPro" id="IPR013762">
    <property type="entry name" value="Integrase-like_cat_sf"/>
</dbReference>
<keyword evidence="1" id="KW-0233">DNA recombination</keyword>
<accession>A0A1H1MQ22</accession>
<dbReference type="InterPro" id="IPR011010">
    <property type="entry name" value="DNA_brk_join_enz"/>
</dbReference>
<dbReference type="GO" id="GO:0006310">
    <property type="term" value="P:DNA recombination"/>
    <property type="evidence" value="ECO:0007669"/>
    <property type="project" value="UniProtKB-KW"/>
</dbReference>
<evidence type="ECO:0000313" key="4">
    <source>
        <dbReference type="Proteomes" id="UP000243359"/>
    </source>
</evidence>
<keyword evidence="4" id="KW-1185">Reference proteome</keyword>
<protein>
    <recommendedName>
        <fullName evidence="5">Phage integrase family protein</fullName>
    </recommendedName>
</protein>
<name>A0A1H1MQ22_9PSED</name>
<dbReference type="Gene3D" id="1.10.443.10">
    <property type="entry name" value="Intergrase catalytic core"/>
    <property type="match status" value="1"/>
</dbReference>
<dbReference type="GO" id="GO:0015074">
    <property type="term" value="P:DNA integration"/>
    <property type="evidence" value="ECO:0007669"/>
    <property type="project" value="InterPro"/>
</dbReference>
<dbReference type="AlphaFoldDB" id="A0A1H1MQ22"/>
<dbReference type="RefSeq" id="WP_157719464.1">
    <property type="nucleotide sequence ID" value="NZ_LT629751.1"/>
</dbReference>
<sequence length="557" mass="63314">MNTEESLPSAPALFEVDLKRTERPDQQNETFYWDGDSLVHTGQGRSKMAKAMSPLSPLIKASFKQHLISFSKQGNYSPNSYFAFFAALNVALKKYPTRTFDTKWIAQALTNSSFHRYKSGLTQFFLHWQERDSSAINHDALRLLNDTSAHPLAPRNVLSDDPEKSWLTDEEYESLLSAAWNNYDSEKSGTQVTLIKLLSMQYSRRPRQIALLKVGDIREADGSDSQGLTGRIIEFPGIKDINSESDFRDSKFEPHLLPDHLWDLSKLQLHEVKVLYECTFGFSLSNDQFKKLPLFCSEARIKEAIKIIEKHYQKNFVDNLDSELFHLRKIQIGNIIRWENNTPNCSYGSDHPQRSLRPKPPISPRTGKTMVVTATRMRHTRARQLARQGVPKHMLSHWLGHTSEKSLDAYYNDPAEQARQLDEAMAPALTPLAMAFSGTLIDSEDQATRCSDPTSKLEFDRAGELKRVGHCGKHSYCATTSVPIPCYRCNRFEPLLDAPHQEVLEALLQRQAAEDQALKIGSPRNLLIPIDLTADIRAVENCIARCNARKAELERIP</sequence>
<evidence type="ECO:0008006" key="5">
    <source>
        <dbReference type="Google" id="ProtNLM"/>
    </source>
</evidence>
<dbReference type="OrthoDB" id="8368662at2"/>
<gene>
    <name evidence="3" type="ORF">SAMN05216221_0554</name>
</gene>
<reference evidence="4" key="1">
    <citation type="submission" date="2016-10" db="EMBL/GenBank/DDBJ databases">
        <authorList>
            <person name="Varghese N."/>
            <person name="Submissions S."/>
        </authorList>
    </citation>
    <scope>NUCLEOTIDE SEQUENCE [LARGE SCALE GENOMIC DNA]</scope>
    <source>
        <strain evidence="4">KCTC 32247</strain>
    </source>
</reference>
<dbReference type="SUPFAM" id="SSF56349">
    <property type="entry name" value="DNA breaking-rejoining enzymes"/>
    <property type="match status" value="1"/>
</dbReference>
<evidence type="ECO:0000256" key="1">
    <source>
        <dbReference type="ARBA" id="ARBA00023172"/>
    </source>
</evidence>